<evidence type="ECO:0000256" key="2">
    <source>
        <dbReference type="ARBA" id="ARBA00005594"/>
    </source>
</evidence>
<dbReference type="FunFam" id="3.40.50.620:FF:000116">
    <property type="entry name" value="Arginine--tRNA ligase"/>
    <property type="match status" value="1"/>
</dbReference>
<dbReference type="CDD" id="cd07956">
    <property type="entry name" value="Anticodon_Ia_Arg"/>
    <property type="match status" value="1"/>
</dbReference>
<dbReference type="Gene3D" id="1.10.730.10">
    <property type="entry name" value="Isoleucyl-tRNA Synthetase, Domain 1"/>
    <property type="match status" value="1"/>
</dbReference>
<dbReference type="STRING" id="28234.SAMN04488588_0076"/>
<feature type="short sequence motif" description="'HIGH' region" evidence="11">
    <location>
        <begin position="123"/>
        <end position="133"/>
    </location>
</feature>
<feature type="coiled-coil region" evidence="13">
    <location>
        <begin position="188"/>
        <end position="225"/>
    </location>
</feature>
<dbReference type="EMBL" id="FMYV01000001">
    <property type="protein sequence ID" value="SDB96764.1"/>
    <property type="molecule type" value="Genomic_DNA"/>
</dbReference>
<evidence type="ECO:0000256" key="12">
    <source>
        <dbReference type="RuleBase" id="RU363038"/>
    </source>
</evidence>
<protein>
    <recommendedName>
        <fullName evidence="11">Arginine--tRNA ligase</fullName>
        <ecNumber evidence="11">6.1.1.19</ecNumber>
    </recommendedName>
    <alternativeName>
        <fullName evidence="11">Arginyl-tRNA synthetase</fullName>
        <shortName evidence="11">ArgRS</shortName>
    </alternativeName>
</protein>
<dbReference type="HAMAP" id="MF_00123">
    <property type="entry name" value="Arg_tRNA_synth"/>
    <property type="match status" value="1"/>
</dbReference>
<evidence type="ECO:0000256" key="1">
    <source>
        <dbReference type="ARBA" id="ARBA00004496"/>
    </source>
</evidence>
<dbReference type="InterPro" id="IPR035684">
    <property type="entry name" value="ArgRS_core"/>
</dbReference>
<dbReference type="InterPro" id="IPR036695">
    <property type="entry name" value="Arg-tRNA-synth_N_sf"/>
</dbReference>
<dbReference type="Pfam" id="PF05746">
    <property type="entry name" value="DALR_1"/>
    <property type="match status" value="1"/>
</dbReference>
<sequence>MKPITDIIYNELKPVISELFGNDLLDKLVIQETNNSKFGDYQTNFAMITSKDLRQAPKKTAEKIVENFKDSKVIDKIEIAGPGFINLFLKDEFIITSLINFDKKDFEFNLDTRGQVIIDYSSPNIAKPMHIGHLRSTVIGDSIKRILKFVGYETIADNHLGDWGTQFGALIVGYRNFLNEENYKNNPIEELERIYVEYTKAAEENEELKEQARTELAKLQQGEKENTKLWKEFIEVSLQEYEKIYKRMGIEFDTYNGESFYHDIMHEIIEILKEKNLAEEDEGALVVKFDEEANLHNAIVQKSNGSYLYTTSDLACIKYRREHYDVNKLVYVTDHRQQTHFKQVFKIAEMLGWKEEKVHVYFGLMRFADGVFSTRKGNVIKLKDLLDKAKEKAREVLEERNSTGDLDTKAEIIGIGAVKYADLSQNRTSDIIFDWDKVLSFNSNSSPYLQYTFARISSLMKKANVKDFENTLVIENEYEEKVVKNILKFPNAVLRAAEAYKPNLLTDYLYELAQSFNSFYNNVNVIKSEETQLKSRINIAAKTAFVIGKGLDLLGIKTLDEM</sequence>
<evidence type="ECO:0000256" key="4">
    <source>
        <dbReference type="ARBA" id="ARBA00022490"/>
    </source>
</evidence>
<dbReference type="InterPro" id="IPR001412">
    <property type="entry name" value="aa-tRNA-synth_I_CS"/>
</dbReference>
<evidence type="ECO:0000313" key="17">
    <source>
        <dbReference type="Proteomes" id="UP000199322"/>
    </source>
</evidence>
<proteinExistence type="inferred from homology"/>
<evidence type="ECO:0000259" key="15">
    <source>
        <dbReference type="SMART" id="SM01016"/>
    </source>
</evidence>
<dbReference type="SUPFAM" id="SSF47323">
    <property type="entry name" value="Anticodon-binding domain of a subclass of class I aminoacyl-tRNA synthetases"/>
    <property type="match status" value="1"/>
</dbReference>
<dbReference type="GO" id="GO:0005524">
    <property type="term" value="F:ATP binding"/>
    <property type="evidence" value="ECO:0007669"/>
    <property type="project" value="UniProtKB-UniRule"/>
</dbReference>
<dbReference type="CDD" id="cd00671">
    <property type="entry name" value="ArgRS_core"/>
    <property type="match status" value="1"/>
</dbReference>
<dbReference type="InterPro" id="IPR014729">
    <property type="entry name" value="Rossmann-like_a/b/a_fold"/>
</dbReference>
<dbReference type="Gene3D" id="3.30.1360.70">
    <property type="entry name" value="Arginyl tRNA synthetase N-terminal domain"/>
    <property type="match status" value="1"/>
</dbReference>
<comment type="subcellular location">
    <subcellularLocation>
        <location evidence="1 11">Cytoplasm</location>
    </subcellularLocation>
</comment>
<keyword evidence="8 11" id="KW-0648">Protein biosynthesis</keyword>
<evidence type="ECO:0000256" key="7">
    <source>
        <dbReference type="ARBA" id="ARBA00022840"/>
    </source>
</evidence>
<dbReference type="GO" id="GO:0005737">
    <property type="term" value="C:cytoplasm"/>
    <property type="evidence" value="ECO:0007669"/>
    <property type="project" value="UniProtKB-SubCell"/>
</dbReference>
<dbReference type="PRINTS" id="PR01038">
    <property type="entry name" value="TRNASYNTHARG"/>
</dbReference>
<evidence type="ECO:0000256" key="8">
    <source>
        <dbReference type="ARBA" id="ARBA00022917"/>
    </source>
</evidence>
<evidence type="ECO:0000259" key="14">
    <source>
        <dbReference type="SMART" id="SM00836"/>
    </source>
</evidence>
<organism evidence="16 17">
    <name type="scientific">Geotoga petraea</name>
    <dbReference type="NCBI Taxonomy" id="28234"/>
    <lineage>
        <taxon>Bacteria</taxon>
        <taxon>Thermotogati</taxon>
        <taxon>Thermotogota</taxon>
        <taxon>Thermotogae</taxon>
        <taxon>Petrotogales</taxon>
        <taxon>Petrotogaceae</taxon>
        <taxon>Geotoga</taxon>
    </lineage>
</organism>
<keyword evidence="7 11" id="KW-0067">ATP-binding</keyword>
<feature type="domain" description="Arginyl tRNA synthetase N-terminal" evidence="15">
    <location>
        <begin position="6"/>
        <end position="89"/>
    </location>
</feature>
<evidence type="ECO:0000313" key="16">
    <source>
        <dbReference type="EMBL" id="SDB96764.1"/>
    </source>
</evidence>
<keyword evidence="4 11" id="KW-0963">Cytoplasm</keyword>
<evidence type="ECO:0000256" key="9">
    <source>
        <dbReference type="ARBA" id="ARBA00023146"/>
    </source>
</evidence>
<keyword evidence="17" id="KW-1185">Reference proteome</keyword>
<dbReference type="Pfam" id="PF03485">
    <property type="entry name" value="Arg_tRNA_synt_N"/>
    <property type="match status" value="1"/>
</dbReference>
<dbReference type="NCBIfam" id="TIGR00456">
    <property type="entry name" value="argS"/>
    <property type="match status" value="1"/>
</dbReference>
<comment type="catalytic activity">
    <reaction evidence="10 11">
        <text>tRNA(Arg) + L-arginine + ATP = L-arginyl-tRNA(Arg) + AMP + diphosphate</text>
        <dbReference type="Rhea" id="RHEA:20301"/>
        <dbReference type="Rhea" id="RHEA-COMP:9658"/>
        <dbReference type="Rhea" id="RHEA-COMP:9673"/>
        <dbReference type="ChEBI" id="CHEBI:30616"/>
        <dbReference type="ChEBI" id="CHEBI:32682"/>
        <dbReference type="ChEBI" id="CHEBI:33019"/>
        <dbReference type="ChEBI" id="CHEBI:78442"/>
        <dbReference type="ChEBI" id="CHEBI:78513"/>
        <dbReference type="ChEBI" id="CHEBI:456215"/>
        <dbReference type="EC" id="6.1.1.19"/>
    </reaction>
</comment>
<name>A0A1G6HRG3_9BACT</name>
<dbReference type="PROSITE" id="PS00178">
    <property type="entry name" value="AA_TRNA_LIGASE_I"/>
    <property type="match status" value="1"/>
</dbReference>
<dbReference type="InterPro" id="IPR009080">
    <property type="entry name" value="tRNAsynth_Ia_anticodon-bd"/>
</dbReference>
<evidence type="ECO:0000256" key="10">
    <source>
        <dbReference type="ARBA" id="ARBA00049339"/>
    </source>
</evidence>
<comment type="subunit">
    <text evidence="3 11">Monomer.</text>
</comment>
<dbReference type="SMART" id="SM01016">
    <property type="entry name" value="Arg_tRNA_synt_N"/>
    <property type="match status" value="1"/>
</dbReference>
<dbReference type="PANTHER" id="PTHR11956:SF5">
    <property type="entry name" value="ARGININE--TRNA LIGASE, CYTOPLASMIC"/>
    <property type="match status" value="1"/>
</dbReference>
<dbReference type="AlphaFoldDB" id="A0A1G6HRG3"/>
<dbReference type="PANTHER" id="PTHR11956">
    <property type="entry name" value="ARGINYL-TRNA SYNTHETASE"/>
    <property type="match status" value="1"/>
</dbReference>
<dbReference type="SMART" id="SM00836">
    <property type="entry name" value="DALR_1"/>
    <property type="match status" value="1"/>
</dbReference>
<evidence type="ECO:0000256" key="5">
    <source>
        <dbReference type="ARBA" id="ARBA00022598"/>
    </source>
</evidence>
<dbReference type="InterPro" id="IPR005148">
    <property type="entry name" value="Arg-tRNA-synth_N"/>
</dbReference>
<keyword evidence="9 11" id="KW-0030">Aminoacyl-tRNA synthetase</keyword>
<keyword evidence="6 11" id="KW-0547">Nucleotide-binding</keyword>
<accession>A0A1G6HRG3</accession>
<evidence type="ECO:0000256" key="3">
    <source>
        <dbReference type="ARBA" id="ARBA00011245"/>
    </source>
</evidence>
<evidence type="ECO:0000256" key="13">
    <source>
        <dbReference type="SAM" id="Coils"/>
    </source>
</evidence>
<dbReference type="GO" id="GO:0004814">
    <property type="term" value="F:arginine-tRNA ligase activity"/>
    <property type="evidence" value="ECO:0007669"/>
    <property type="project" value="UniProtKB-UniRule"/>
</dbReference>
<dbReference type="Pfam" id="PF00750">
    <property type="entry name" value="tRNA-synt_1d"/>
    <property type="match status" value="1"/>
</dbReference>
<feature type="domain" description="DALR anticodon binding" evidence="14">
    <location>
        <begin position="449"/>
        <end position="562"/>
    </location>
</feature>
<gene>
    <name evidence="11" type="primary">argS</name>
    <name evidence="16" type="ORF">SAMN04488588_0076</name>
</gene>
<evidence type="ECO:0000256" key="6">
    <source>
        <dbReference type="ARBA" id="ARBA00022741"/>
    </source>
</evidence>
<dbReference type="InterPro" id="IPR001278">
    <property type="entry name" value="Arg-tRNA-ligase"/>
</dbReference>
<dbReference type="GO" id="GO:0006420">
    <property type="term" value="P:arginyl-tRNA aminoacylation"/>
    <property type="evidence" value="ECO:0007669"/>
    <property type="project" value="UniProtKB-UniRule"/>
</dbReference>
<evidence type="ECO:0000256" key="11">
    <source>
        <dbReference type="HAMAP-Rule" id="MF_00123"/>
    </source>
</evidence>
<comment type="similarity">
    <text evidence="2 11 12">Belongs to the class-I aminoacyl-tRNA synthetase family.</text>
</comment>
<dbReference type="EC" id="6.1.1.19" evidence="11"/>
<dbReference type="Gene3D" id="3.40.50.620">
    <property type="entry name" value="HUPs"/>
    <property type="match status" value="1"/>
</dbReference>
<reference evidence="16 17" key="1">
    <citation type="submission" date="2016-10" db="EMBL/GenBank/DDBJ databases">
        <authorList>
            <person name="de Groot N.N."/>
        </authorList>
    </citation>
    <scope>NUCLEOTIDE SEQUENCE [LARGE SCALE GENOMIC DNA]</scope>
    <source>
        <strain evidence="16 17">WG14</strain>
    </source>
</reference>
<keyword evidence="13" id="KW-0175">Coiled coil</keyword>
<dbReference type="InterPro" id="IPR008909">
    <property type="entry name" value="DALR_anticod-bd"/>
</dbReference>
<dbReference type="Proteomes" id="UP000199322">
    <property type="component" value="Unassembled WGS sequence"/>
</dbReference>
<keyword evidence="5 11" id="KW-0436">Ligase</keyword>
<dbReference type="FunFam" id="1.10.730.10:FF:000006">
    <property type="entry name" value="Arginyl-tRNA synthetase 2, mitochondrial"/>
    <property type="match status" value="1"/>
</dbReference>
<dbReference type="SUPFAM" id="SSF55190">
    <property type="entry name" value="Arginyl-tRNA synthetase (ArgRS), N-terminal 'additional' domain"/>
    <property type="match status" value="1"/>
</dbReference>
<dbReference type="RefSeq" id="WP_091401763.1">
    <property type="nucleotide sequence ID" value="NZ_FMYV01000001.1"/>
</dbReference>
<dbReference type="SUPFAM" id="SSF52374">
    <property type="entry name" value="Nucleotidylyl transferase"/>
    <property type="match status" value="1"/>
</dbReference>